<feature type="region of interest" description="Disordered" evidence="1">
    <location>
        <begin position="230"/>
        <end position="255"/>
    </location>
</feature>
<dbReference type="EMBL" id="ADAS02001140">
    <property type="protein sequence ID" value="OAV86443.1"/>
    <property type="molecule type" value="Genomic_DNA"/>
</dbReference>
<reference evidence="2" key="1">
    <citation type="submission" date="2009-11" db="EMBL/GenBank/DDBJ databases">
        <authorList>
            <consortium name="The Broad Institute Genome Sequencing Platform"/>
            <person name="Ward D."/>
            <person name="Feldgarden M."/>
            <person name="Earl A."/>
            <person name="Young S.K."/>
            <person name="Zeng Q."/>
            <person name="Koehrsen M."/>
            <person name="Alvarado L."/>
            <person name="Berlin A."/>
            <person name="Bochicchio J."/>
            <person name="Borenstein D."/>
            <person name="Chapman S.B."/>
            <person name="Chen Z."/>
            <person name="Engels R."/>
            <person name="Freedman E."/>
            <person name="Gellesch M."/>
            <person name="Goldberg J."/>
            <person name="Griggs A."/>
            <person name="Gujja S."/>
            <person name="Heilman E."/>
            <person name="Heiman D."/>
            <person name="Hepburn T."/>
            <person name="Howarth C."/>
            <person name="Jen D."/>
            <person name="Larson L."/>
            <person name="Lewis B."/>
            <person name="Mehta T."/>
            <person name="Park D."/>
            <person name="Pearson M."/>
            <person name="Roberts A."/>
            <person name="Saif S."/>
            <person name="Shea T."/>
            <person name="Shenoy N."/>
            <person name="Sisk P."/>
            <person name="Stolte C."/>
            <person name="Sykes S."/>
            <person name="Thomson T."/>
            <person name="Walk T."/>
            <person name="White J."/>
            <person name="Yandava C."/>
            <person name="Izard J."/>
            <person name="Baranova O.V."/>
            <person name="Blanton J.M."/>
            <person name="Tanner A.C."/>
            <person name="Dewhirst F.E."/>
            <person name="Haas B."/>
            <person name="Nusbaum C."/>
            <person name="Birren B."/>
        </authorList>
    </citation>
    <scope>NUCLEOTIDE SEQUENCE [LARGE SCALE GENOMIC DNA]</scope>
    <source>
        <strain evidence="2">1-1 BBBD Race 1</strain>
    </source>
</reference>
<sequence length="255" mass="27256">MFTQRTKSSDQLIPITDPEEILRRARAEQRQAQQHAAVSQKVLSTNDPSSANSVSGATELDPLGHRATDGIFVGSAPAALPSGLHSSHTPYPSSPAAPELPNDHPSAPELPDDQKLPGGTVDEMDPPRNPPIGNPPTDAKPSETDNHTRPGPSPTPNDPPPPPAASNNLSTRDCMKMIMSSQQASISQAHANQIEYAAWLSWAEESNTGQTARLEDVFATLLENLALTSQPASHPSNQVDHCKLNTLDAPKYTRP</sequence>
<evidence type="ECO:0000313" key="2">
    <source>
        <dbReference type="EMBL" id="OAV86443.1"/>
    </source>
</evidence>
<dbReference type="AlphaFoldDB" id="A0A0C4F3Y2"/>
<dbReference type="EnsemblFungi" id="PTTG_07816-t43_1">
    <property type="protein sequence ID" value="PTTG_07816-t43_1-p1"/>
    <property type="gene ID" value="PTTG_07816"/>
</dbReference>
<evidence type="ECO:0000313" key="4">
    <source>
        <dbReference type="Proteomes" id="UP000005240"/>
    </source>
</evidence>
<feature type="compositionally biased region" description="Polar residues" evidence="1">
    <location>
        <begin position="230"/>
        <end position="239"/>
    </location>
</feature>
<protein>
    <submittedName>
        <fullName evidence="2 3">Uncharacterized protein</fullName>
    </submittedName>
</protein>
<evidence type="ECO:0000256" key="1">
    <source>
        <dbReference type="SAM" id="MobiDB-lite"/>
    </source>
</evidence>
<organism evidence="2">
    <name type="scientific">Puccinia triticina (isolate 1-1 / race 1 (BBBD))</name>
    <name type="common">Brown leaf rust fungus</name>
    <dbReference type="NCBI Taxonomy" id="630390"/>
    <lineage>
        <taxon>Eukaryota</taxon>
        <taxon>Fungi</taxon>
        <taxon>Dikarya</taxon>
        <taxon>Basidiomycota</taxon>
        <taxon>Pucciniomycotina</taxon>
        <taxon>Pucciniomycetes</taxon>
        <taxon>Pucciniales</taxon>
        <taxon>Pucciniaceae</taxon>
        <taxon>Puccinia</taxon>
    </lineage>
</organism>
<gene>
    <name evidence="2" type="ORF">PTTG_07816</name>
</gene>
<feature type="region of interest" description="Disordered" evidence="1">
    <location>
        <begin position="25"/>
        <end position="172"/>
    </location>
</feature>
<reference evidence="3" key="4">
    <citation type="submission" date="2025-05" db="UniProtKB">
        <authorList>
            <consortium name="EnsemblFungi"/>
        </authorList>
    </citation>
    <scope>IDENTIFICATION</scope>
    <source>
        <strain evidence="3">isolate 1-1 / race 1 (BBBD)</strain>
    </source>
</reference>
<proteinExistence type="predicted"/>
<reference evidence="2" key="2">
    <citation type="submission" date="2016-05" db="EMBL/GenBank/DDBJ databases">
        <title>Comparative analysis highlights variable genome content of wheat rusts and divergence of the mating loci.</title>
        <authorList>
            <person name="Cuomo C.A."/>
            <person name="Bakkeren G."/>
            <person name="Szabo L."/>
            <person name="Khalil H."/>
            <person name="Joly D."/>
            <person name="Goldberg J."/>
            <person name="Young S."/>
            <person name="Zeng Q."/>
            <person name="Fellers J."/>
        </authorList>
    </citation>
    <scope>NUCLEOTIDE SEQUENCE [LARGE SCALE GENOMIC DNA]</scope>
    <source>
        <strain evidence="2">1-1 BBBD Race 1</strain>
    </source>
</reference>
<accession>A0A0C4F3Y2</accession>
<dbReference type="Proteomes" id="UP000005240">
    <property type="component" value="Unassembled WGS sequence"/>
</dbReference>
<reference evidence="3 4" key="3">
    <citation type="journal article" date="2017" name="G3 (Bethesda)">
        <title>Comparative analysis highlights variable genome content of wheat rusts and divergence of the mating loci.</title>
        <authorList>
            <person name="Cuomo C.A."/>
            <person name="Bakkeren G."/>
            <person name="Khalil H.B."/>
            <person name="Panwar V."/>
            <person name="Joly D."/>
            <person name="Linning R."/>
            <person name="Sakthikumar S."/>
            <person name="Song X."/>
            <person name="Adiconis X."/>
            <person name="Fan L."/>
            <person name="Goldberg J.M."/>
            <person name="Levin J.Z."/>
            <person name="Young S."/>
            <person name="Zeng Q."/>
            <person name="Anikster Y."/>
            <person name="Bruce M."/>
            <person name="Wang M."/>
            <person name="Yin C."/>
            <person name="McCallum B."/>
            <person name="Szabo L.J."/>
            <person name="Hulbert S."/>
            <person name="Chen X."/>
            <person name="Fellers J.P."/>
        </authorList>
    </citation>
    <scope>NUCLEOTIDE SEQUENCE</scope>
    <source>
        <strain evidence="4">Isolate 1-1 / race 1 (BBBD)</strain>
        <strain evidence="3">isolate 1-1 / race 1 (BBBD)</strain>
    </source>
</reference>
<feature type="compositionally biased region" description="Polar residues" evidence="1">
    <location>
        <begin position="41"/>
        <end position="56"/>
    </location>
</feature>
<keyword evidence="4" id="KW-1185">Reference proteome</keyword>
<dbReference type="VEuPathDB" id="FungiDB:PTTG_07816"/>
<evidence type="ECO:0000313" key="3">
    <source>
        <dbReference type="EnsemblFungi" id="PTTG_07816-t43_1-p1"/>
    </source>
</evidence>
<feature type="compositionally biased region" description="Pro residues" evidence="1">
    <location>
        <begin position="151"/>
        <end position="164"/>
    </location>
</feature>
<name>A0A0C4F3Y2_PUCT1</name>